<dbReference type="STRING" id="43678.OJAG_08800"/>
<dbReference type="GO" id="GO:0003677">
    <property type="term" value="F:DNA binding"/>
    <property type="evidence" value="ECO:0007669"/>
    <property type="project" value="UniProtKB-KW"/>
</dbReference>
<evidence type="ECO:0000313" key="5">
    <source>
        <dbReference type="EMBL" id="KZM36413.1"/>
    </source>
</evidence>
<reference evidence="5 6" key="1">
    <citation type="submission" date="2016-01" db="EMBL/GenBank/DDBJ databases">
        <title>Genome sequence of Oerskovia enterophila VJag, an agar and cellulose degrading bacterium.</title>
        <authorList>
            <person name="Poehlein A."/>
            <person name="Jag V."/>
            <person name="Bengelsdorf F."/>
            <person name="Duerre P."/>
            <person name="Daniel R."/>
        </authorList>
    </citation>
    <scope>NUCLEOTIDE SEQUENCE [LARGE SCALE GENOMIC DNA]</scope>
    <source>
        <strain evidence="5 6">VJag</strain>
    </source>
</reference>
<gene>
    <name evidence="5" type="primary">mcbR_1</name>
    <name evidence="5" type="ORF">OJAG_08800</name>
</gene>
<dbReference type="SMART" id="SM00895">
    <property type="entry name" value="FCD"/>
    <property type="match status" value="1"/>
</dbReference>
<evidence type="ECO:0000256" key="2">
    <source>
        <dbReference type="ARBA" id="ARBA00023125"/>
    </source>
</evidence>
<keyword evidence="3" id="KW-0804">Transcription</keyword>
<dbReference type="InterPro" id="IPR036390">
    <property type="entry name" value="WH_DNA-bd_sf"/>
</dbReference>
<dbReference type="SMART" id="SM00345">
    <property type="entry name" value="HTH_GNTR"/>
    <property type="match status" value="1"/>
</dbReference>
<dbReference type="PROSITE" id="PS50949">
    <property type="entry name" value="HTH_GNTR"/>
    <property type="match status" value="1"/>
</dbReference>
<dbReference type="PANTHER" id="PTHR43537">
    <property type="entry name" value="TRANSCRIPTIONAL REGULATOR, GNTR FAMILY"/>
    <property type="match status" value="1"/>
</dbReference>
<dbReference type="InterPro" id="IPR011711">
    <property type="entry name" value="GntR_C"/>
</dbReference>
<dbReference type="InterPro" id="IPR000524">
    <property type="entry name" value="Tscrpt_reg_HTH_GntR"/>
</dbReference>
<accession>A0A163SGY0</accession>
<dbReference type="GO" id="GO:0003700">
    <property type="term" value="F:DNA-binding transcription factor activity"/>
    <property type="evidence" value="ECO:0007669"/>
    <property type="project" value="InterPro"/>
</dbReference>
<evidence type="ECO:0000256" key="1">
    <source>
        <dbReference type="ARBA" id="ARBA00023015"/>
    </source>
</evidence>
<dbReference type="PATRIC" id="fig|43678.3.peg.921"/>
<organism evidence="5 6">
    <name type="scientific">Oerskovia enterophila</name>
    <dbReference type="NCBI Taxonomy" id="43678"/>
    <lineage>
        <taxon>Bacteria</taxon>
        <taxon>Bacillati</taxon>
        <taxon>Actinomycetota</taxon>
        <taxon>Actinomycetes</taxon>
        <taxon>Micrococcales</taxon>
        <taxon>Cellulomonadaceae</taxon>
        <taxon>Oerskovia</taxon>
    </lineage>
</organism>
<keyword evidence="2" id="KW-0238">DNA-binding</keyword>
<dbReference type="OrthoDB" id="8680240at2"/>
<dbReference type="InterPro" id="IPR008920">
    <property type="entry name" value="TF_FadR/GntR_C"/>
</dbReference>
<protein>
    <submittedName>
        <fullName evidence="5">HTH-type transcriptional regulator McbR</fullName>
    </submittedName>
</protein>
<sequence>MMSPRKKPEDLAPSAVERAFAAVSASIITGEIAPGALLTEGEVADELGISRTPVREAFLQLQTCRLLTLFPKRGAVVASVPDKEVADLLAVRIMLESSAIRALGGQPLPDGVARDLDDLVAQQVVAERDGDLLAFSQADFAFHSRVIRAGDNDVIEDLFTQLGPRLELLTHRAVRRDATSPTRLLADHRELATLARAGDADAYEAALRAHVQRGNYG</sequence>
<evidence type="ECO:0000259" key="4">
    <source>
        <dbReference type="PROSITE" id="PS50949"/>
    </source>
</evidence>
<dbReference type="EMBL" id="LRIE01000052">
    <property type="protein sequence ID" value="KZM36413.1"/>
    <property type="molecule type" value="Genomic_DNA"/>
</dbReference>
<evidence type="ECO:0000313" key="6">
    <source>
        <dbReference type="Proteomes" id="UP000076447"/>
    </source>
</evidence>
<dbReference type="PANTHER" id="PTHR43537:SF24">
    <property type="entry name" value="GLUCONATE OPERON TRANSCRIPTIONAL REPRESSOR"/>
    <property type="match status" value="1"/>
</dbReference>
<feature type="domain" description="HTH gntR-type" evidence="4">
    <location>
        <begin position="13"/>
        <end position="80"/>
    </location>
</feature>
<dbReference type="InterPro" id="IPR036388">
    <property type="entry name" value="WH-like_DNA-bd_sf"/>
</dbReference>
<proteinExistence type="predicted"/>
<dbReference type="Pfam" id="PF00392">
    <property type="entry name" value="GntR"/>
    <property type="match status" value="1"/>
</dbReference>
<name>A0A163SGY0_9CELL</name>
<dbReference type="SUPFAM" id="SSF46785">
    <property type="entry name" value="Winged helix' DNA-binding domain"/>
    <property type="match status" value="1"/>
</dbReference>
<dbReference type="Pfam" id="PF07729">
    <property type="entry name" value="FCD"/>
    <property type="match status" value="1"/>
</dbReference>
<evidence type="ECO:0000256" key="3">
    <source>
        <dbReference type="ARBA" id="ARBA00023163"/>
    </source>
</evidence>
<dbReference type="Gene3D" id="1.20.120.530">
    <property type="entry name" value="GntR ligand-binding domain-like"/>
    <property type="match status" value="1"/>
</dbReference>
<keyword evidence="1" id="KW-0805">Transcription regulation</keyword>
<dbReference type="SUPFAM" id="SSF48008">
    <property type="entry name" value="GntR ligand-binding domain-like"/>
    <property type="match status" value="1"/>
</dbReference>
<dbReference type="Gene3D" id="1.10.10.10">
    <property type="entry name" value="Winged helix-like DNA-binding domain superfamily/Winged helix DNA-binding domain"/>
    <property type="match status" value="1"/>
</dbReference>
<dbReference type="Proteomes" id="UP000076447">
    <property type="component" value="Unassembled WGS sequence"/>
</dbReference>
<dbReference type="AlphaFoldDB" id="A0A163SGY0"/>
<comment type="caution">
    <text evidence="5">The sequence shown here is derived from an EMBL/GenBank/DDBJ whole genome shotgun (WGS) entry which is preliminary data.</text>
</comment>